<evidence type="ECO:0000256" key="4">
    <source>
        <dbReference type="ARBA" id="ARBA00023242"/>
    </source>
</evidence>
<evidence type="ECO:0000256" key="7">
    <source>
        <dbReference type="ARBA" id="ARBA00081047"/>
    </source>
</evidence>
<dbReference type="SMART" id="SM00389">
    <property type="entry name" value="HOX"/>
    <property type="match status" value="1"/>
</dbReference>
<dbReference type="PANTHER" id="PTHR24340">
    <property type="entry name" value="HOMEOBOX PROTEIN NKX"/>
    <property type="match status" value="1"/>
</dbReference>
<evidence type="ECO:0000256" key="8">
    <source>
        <dbReference type="PROSITE-ProRule" id="PRU00108"/>
    </source>
</evidence>
<dbReference type="InterPro" id="IPR001356">
    <property type="entry name" value="HD"/>
</dbReference>
<feature type="region of interest" description="Disordered" evidence="10">
    <location>
        <begin position="97"/>
        <end position="116"/>
    </location>
</feature>
<feature type="compositionally biased region" description="Polar residues" evidence="10">
    <location>
        <begin position="43"/>
        <end position="57"/>
    </location>
</feature>
<keyword evidence="13" id="KW-1185">Reference proteome</keyword>
<comment type="subcellular location">
    <subcellularLocation>
        <location evidence="1 8 9">Nucleus</location>
    </subcellularLocation>
</comment>
<feature type="compositionally biased region" description="Polar residues" evidence="10">
    <location>
        <begin position="64"/>
        <end position="80"/>
    </location>
</feature>
<dbReference type="EMBL" id="OC919421">
    <property type="protein sequence ID" value="CAD7651306.1"/>
    <property type="molecule type" value="Genomic_DNA"/>
</dbReference>
<evidence type="ECO:0000256" key="6">
    <source>
        <dbReference type="ARBA" id="ARBA00067519"/>
    </source>
</evidence>
<evidence type="ECO:0000313" key="12">
    <source>
        <dbReference type="EMBL" id="CAD7651306.1"/>
    </source>
</evidence>
<dbReference type="GO" id="GO:0048731">
    <property type="term" value="P:system development"/>
    <property type="evidence" value="ECO:0007669"/>
    <property type="project" value="UniProtKB-ARBA"/>
</dbReference>
<dbReference type="GO" id="GO:0030154">
    <property type="term" value="P:cell differentiation"/>
    <property type="evidence" value="ECO:0007669"/>
    <property type="project" value="TreeGrafter"/>
</dbReference>
<dbReference type="OrthoDB" id="6159439at2759"/>
<gene>
    <name evidence="12" type="ORF">ONB1V03_LOCUS8238</name>
</gene>
<dbReference type="GO" id="GO:0000981">
    <property type="term" value="F:DNA-binding transcription factor activity, RNA polymerase II-specific"/>
    <property type="evidence" value="ECO:0007669"/>
    <property type="project" value="InterPro"/>
</dbReference>
<evidence type="ECO:0000256" key="9">
    <source>
        <dbReference type="RuleBase" id="RU000682"/>
    </source>
</evidence>
<dbReference type="PRINTS" id="PR00024">
    <property type="entry name" value="HOMEOBOX"/>
</dbReference>
<sequence length="351" mass="38816">MPRSLFSSPNDSDVSIDINDDDEDVSQPLKREPLSSPLIHPNDSINSHKPSKLSFSINRLLGANSDSNKPNQSRTTSDGGSESPPFLCPQYSSSTENNATIASYPSSTSPESKCQSHRLNVSPYNQLTGHTSVMPVPAHRPLTMPYATHYPWLGPTAPTMIKDGLQRPTAPTMIKDGLQKLKLSSISNVCNNNNSCSAPNNSNSSVSAGAALNKPRKKRSRAAFSHSQVYELERRFSHQRYLSGPERADLAQALKLTETQVKIWFQNRRYKTKRKQLQHELMIQAGSAALHMLPNTSPSSPALNSSSNSRKVAVKVLMKDDQLMYGSDDINFLKPAIYPFIYPPWIFGCSQ</sequence>
<evidence type="ECO:0000256" key="3">
    <source>
        <dbReference type="ARBA" id="ARBA00023155"/>
    </source>
</evidence>
<name>A0A7R9M0G6_9ACAR</name>
<evidence type="ECO:0000256" key="10">
    <source>
        <dbReference type="SAM" id="MobiDB-lite"/>
    </source>
</evidence>
<dbReference type="GO" id="GO:0005634">
    <property type="term" value="C:nucleus"/>
    <property type="evidence" value="ECO:0007669"/>
    <property type="project" value="UniProtKB-SubCell"/>
</dbReference>
<dbReference type="InterPro" id="IPR020479">
    <property type="entry name" value="HD_metazoa"/>
</dbReference>
<evidence type="ECO:0000259" key="11">
    <source>
        <dbReference type="PROSITE" id="PS50071"/>
    </source>
</evidence>
<feature type="compositionally biased region" description="Low complexity" evidence="10">
    <location>
        <begin position="196"/>
        <end position="213"/>
    </location>
</feature>
<accession>A0A7R9M0G6</accession>
<dbReference type="FunFam" id="1.10.10.60:FF:000225">
    <property type="entry name" value="NK3 homeobox 2"/>
    <property type="match status" value="1"/>
</dbReference>
<dbReference type="AlphaFoldDB" id="A0A7R9M0G6"/>
<feature type="domain" description="Homeobox" evidence="11">
    <location>
        <begin position="215"/>
        <end position="275"/>
    </location>
</feature>
<proteinExistence type="inferred from homology"/>
<feature type="compositionally biased region" description="Low complexity" evidence="10">
    <location>
        <begin position="7"/>
        <end position="17"/>
    </location>
</feature>
<dbReference type="EMBL" id="CAJPVJ010004596">
    <property type="protein sequence ID" value="CAG2168754.1"/>
    <property type="molecule type" value="Genomic_DNA"/>
</dbReference>
<comment type="similarity">
    <text evidence="5">Belongs to the NK-3 homeobox family.</text>
</comment>
<evidence type="ECO:0000256" key="2">
    <source>
        <dbReference type="ARBA" id="ARBA00023125"/>
    </source>
</evidence>
<reference evidence="12" key="1">
    <citation type="submission" date="2020-11" db="EMBL/GenBank/DDBJ databases">
        <authorList>
            <person name="Tran Van P."/>
        </authorList>
    </citation>
    <scope>NUCLEOTIDE SEQUENCE</scope>
</reference>
<dbReference type="InterPro" id="IPR017970">
    <property type="entry name" value="Homeobox_CS"/>
</dbReference>
<feature type="DNA-binding region" description="Homeobox" evidence="8">
    <location>
        <begin position="217"/>
        <end position="276"/>
    </location>
</feature>
<dbReference type="GO" id="GO:0000978">
    <property type="term" value="F:RNA polymerase II cis-regulatory region sequence-specific DNA binding"/>
    <property type="evidence" value="ECO:0007669"/>
    <property type="project" value="TreeGrafter"/>
</dbReference>
<evidence type="ECO:0000256" key="5">
    <source>
        <dbReference type="ARBA" id="ARBA00061541"/>
    </source>
</evidence>
<keyword evidence="4 8" id="KW-0539">Nucleus</keyword>
<feature type="region of interest" description="Disordered" evidence="10">
    <location>
        <begin position="1"/>
        <end position="92"/>
    </location>
</feature>
<dbReference type="InterPro" id="IPR050394">
    <property type="entry name" value="Homeobox_NK-like"/>
</dbReference>
<dbReference type="PANTHER" id="PTHR24340:SF73">
    <property type="entry name" value="HOMEOBOX PROTEIN BAGPIPE-RELATED"/>
    <property type="match status" value="1"/>
</dbReference>
<dbReference type="Pfam" id="PF00046">
    <property type="entry name" value="Homeodomain"/>
    <property type="match status" value="1"/>
</dbReference>
<dbReference type="CDD" id="cd00086">
    <property type="entry name" value="homeodomain"/>
    <property type="match status" value="1"/>
</dbReference>
<dbReference type="InterPro" id="IPR009057">
    <property type="entry name" value="Homeodomain-like_sf"/>
</dbReference>
<dbReference type="PROSITE" id="PS50071">
    <property type="entry name" value="HOMEOBOX_2"/>
    <property type="match status" value="1"/>
</dbReference>
<organism evidence="12">
    <name type="scientific">Oppiella nova</name>
    <dbReference type="NCBI Taxonomy" id="334625"/>
    <lineage>
        <taxon>Eukaryota</taxon>
        <taxon>Metazoa</taxon>
        <taxon>Ecdysozoa</taxon>
        <taxon>Arthropoda</taxon>
        <taxon>Chelicerata</taxon>
        <taxon>Arachnida</taxon>
        <taxon>Acari</taxon>
        <taxon>Acariformes</taxon>
        <taxon>Sarcoptiformes</taxon>
        <taxon>Oribatida</taxon>
        <taxon>Brachypylina</taxon>
        <taxon>Oppioidea</taxon>
        <taxon>Oppiidae</taxon>
        <taxon>Oppiella</taxon>
    </lineage>
</organism>
<dbReference type="Gene3D" id="1.10.10.60">
    <property type="entry name" value="Homeodomain-like"/>
    <property type="match status" value="1"/>
</dbReference>
<dbReference type="Proteomes" id="UP000728032">
    <property type="component" value="Unassembled WGS sequence"/>
</dbReference>
<dbReference type="SUPFAM" id="SSF46689">
    <property type="entry name" value="Homeodomain-like"/>
    <property type="match status" value="1"/>
</dbReference>
<protein>
    <recommendedName>
        <fullName evidence="6">Homeobox protein Nkx-3.2</fullName>
    </recommendedName>
    <alternativeName>
        <fullName evidence="7">Bagpipe homeobox protein homolog 1</fullName>
    </alternativeName>
</protein>
<keyword evidence="3 8" id="KW-0371">Homeobox</keyword>
<keyword evidence="2 8" id="KW-0238">DNA-binding</keyword>
<evidence type="ECO:0000256" key="1">
    <source>
        <dbReference type="ARBA" id="ARBA00004123"/>
    </source>
</evidence>
<feature type="region of interest" description="Disordered" evidence="10">
    <location>
        <begin position="196"/>
        <end position="225"/>
    </location>
</feature>
<evidence type="ECO:0000313" key="13">
    <source>
        <dbReference type="Proteomes" id="UP000728032"/>
    </source>
</evidence>
<dbReference type="PROSITE" id="PS00027">
    <property type="entry name" value="HOMEOBOX_1"/>
    <property type="match status" value="1"/>
</dbReference>